<name>A0A150JDF5_9EURY</name>
<evidence type="ECO:0000256" key="3">
    <source>
        <dbReference type="ARBA" id="ARBA00022692"/>
    </source>
</evidence>
<proteinExistence type="predicted"/>
<keyword evidence="4 6" id="KW-1133">Transmembrane helix</keyword>
<dbReference type="EMBL" id="LNJB01000003">
    <property type="protein sequence ID" value="KYC55185.1"/>
    <property type="molecule type" value="Genomic_DNA"/>
</dbReference>
<feature type="transmembrane region" description="Helical" evidence="6">
    <location>
        <begin position="84"/>
        <end position="103"/>
    </location>
</feature>
<comment type="subcellular location">
    <subcellularLocation>
        <location evidence="1">Cell membrane</location>
        <topology evidence="1">Multi-pass membrane protein</topology>
    </subcellularLocation>
</comment>
<reference evidence="7 9" key="1">
    <citation type="journal article" date="2016" name="ISME J.">
        <title>Chasing the elusive Euryarchaeota class WSA2: genomes reveal a uniquely fastidious methyl-reducing methanogen.</title>
        <authorList>
            <person name="Nobu M.K."/>
            <person name="Narihiro T."/>
            <person name="Kuroda K."/>
            <person name="Mei R."/>
            <person name="Liu W.T."/>
        </authorList>
    </citation>
    <scope>NUCLEOTIDE SEQUENCE [LARGE SCALE GENOMIC DNA]</scope>
    <source>
        <strain evidence="7">ADurb1013_Bin02101</strain>
        <strain evidence="8">ADurb1213_Bin02801</strain>
    </source>
</reference>
<feature type="transmembrane region" description="Helical" evidence="6">
    <location>
        <begin position="5"/>
        <end position="21"/>
    </location>
</feature>
<evidence type="ECO:0000256" key="5">
    <source>
        <dbReference type="ARBA" id="ARBA00023136"/>
    </source>
</evidence>
<evidence type="ECO:0000313" key="7">
    <source>
        <dbReference type="EMBL" id="KYC55185.1"/>
    </source>
</evidence>
<feature type="transmembrane region" description="Helical" evidence="6">
    <location>
        <begin position="55"/>
        <end position="78"/>
    </location>
</feature>
<organism evidence="7 9">
    <name type="scientific">Candidatus Methanofastidiosum methylothiophilum</name>
    <dbReference type="NCBI Taxonomy" id="1705564"/>
    <lineage>
        <taxon>Archaea</taxon>
        <taxon>Methanobacteriati</taxon>
        <taxon>Methanobacteriota</taxon>
        <taxon>Stenosarchaea group</taxon>
        <taxon>Candidatus Methanofastidiosia</taxon>
        <taxon>Candidatus Methanofastidiosales</taxon>
        <taxon>Candidatus Methanofastidiosaceae</taxon>
        <taxon>Candidatus Methanofastidiosum</taxon>
    </lineage>
</organism>
<evidence type="ECO:0000256" key="1">
    <source>
        <dbReference type="ARBA" id="ARBA00004651"/>
    </source>
</evidence>
<feature type="transmembrane region" description="Helical" evidence="6">
    <location>
        <begin position="27"/>
        <end position="43"/>
    </location>
</feature>
<accession>A0A150JLN5</accession>
<protein>
    <submittedName>
        <fullName evidence="7">Hydrogenase subunit EhbB</fullName>
    </submittedName>
</protein>
<dbReference type="EMBL" id="LNJE01000004">
    <property type="protein sequence ID" value="KYC58180.1"/>
    <property type="molecule type" value="Genomic_DNA"/>
</dbReference>
<comment type="caution">
    <text evidence="7">The sequence shown here is derived from an EMBL/GenBank/DDBJ whole genome shotgun (WGS) entry which is preliminary data.</text>
</comment>
<dbReference type="Pfam" id="PF04066">
    <property type="entry name" value="MrpF_PhaF"/>
    <property type="match status" value="1"/>
</dbReference>
<evidence type="ECO:0000256" key="6">
    <source>
        <dbReference type="SAM" id="Phobius"/>
    </source>
</evidence>
<accession>A0A150JKI0</accession>
<dbReference type="Proteomes" id="UP000092420">
    <property type="component" value="Unassembled WGS sequence"/>
</dbReference>
<gene>
    <name evidence="7" type="ORF">AN188_00410</name>
    <name evidence="8" type="ORF">APG09_00459</name>
</gene>
<keyword evidence="3 6" id="KW-0812">Transmembrane</keyword>
<sequence>MNNNYLLYLTVIFIFVISYLLHLEEYYVYVFIVGLAVSVMAGLRITTFRGVSNSLAGAGAAEIGVATGFMVVGKLYGIPYFSDIAVYLLLLGPIGTLIMARFLRGGIAE</sequence>
<dbReference type="GO" id="GO:0015075">
    <property type="term" value="F:monoatomic ion transmembrane transporter activity"/>
    <property type="evidence" value="ECO:0007669"/>
    <property type="project" value="InterPro"/>
</dbReference>
<keyword evidence="2" id="KW-1003">Cell membrane</keyword>
<dbReference type="AlphaFoldDB" id="A0A150JDF5"/>
<dbReference type="InterPro" id="IPR007208">
    <property type="entry name" value="MrpF/PhaF-like"/>
</dbReference>
<keyword evidence="5 6" id="KW-0472">Membrane</keyword>
<evidence type="ECO:0000256" key="2">
    <source>
        <dbReference type="ARBA" id="ARBA00022475"/>
    </source>
</evidence>
<evidence type="ECO:0000313" key="9">
    <source>
        <dbReference type="Proteomes" id="UP000092420"/>
    </source>
</evidence>
<evidence type="ECO:0000256" key="4">
    <source>
        <dbReference type="ARBA" id="ARBA00022989"/>
    </source>
</evidence>
<dbReference type="GO" id="GO:0005886">
    <property type="term" value="C:plasma membrane"/>
    <property type="evidence" value="ECO:0007669"/>
    <property type="project" value="UniProtKB-SubCell"/>
</dbReference>
<accession>A0A150JDF5</accession>
<evidence type="ECO:0000313" key="8">
    <source>
        <dbReference type="EMBL" id="KYC58180.1"/>
    </source>
</evidence>